<dbReference type="RefSeq" id="YP_009808475.1">
    <property type="nucleotide sequence ID" value="NC_048041.1"/>
</dbReference>
<dbReference type="EMBL" id="MH645904">
    <property type="protein sequence ID" value="AXQ66653.1"/>
    <property type="molecule type" value="Genomic_DNA"/>
</dbReference>
<evidence type="ECO:0000313" key="1">
    <source>
        <dbReference type="EMBL" id="AXQ66653.1"/>
    </source>
</evidence>
<protein>
    <submittedName>
        <fullName evidence="1">UDPglucose 6-dehydrogenase</fullName>
    </submittedName>
</protein>
<keyword evidence="2" id="KW-1185">Reference proteome</keyword>
<dbReference type="Proteomes" id="UP000263435">
    <property type="component" value="Segment"/>
</dbReference>
<name>A0A385E4D2_9CAUD</name>
<proteinExistence type="predicted"/>
<reference evidence="1 2" key="1">
    <citation type="submission" date="2018-07" db="EMBL/GenBank/DDBJ databases">
        <title>Sequencing of PG07.</title>
        <authorList>
            <person name="Ding T."/>
        </authorList>
    </citation>
    <scope>NUCLEOTIDE SEQUENCE [LARGE SCALE GENOMIC DNA]</scope>
</reference>
<sequence>MSKEVYVVLSNEQPWIPLMPLEGKVIQATITDYYLSVTCPGGELYNIEVDPDWKFQGGDAQFSIVDKDVFAEQDYYTLANIIKECSTPIMVNGRKVTGARVIDGEIHLEVK</sequence>
<dbReference type="KEGG" id="vg:54999378"/>
<accession>A0A385E4D2</accession>
<organism evidence="1 2">
    <name type="scientific">Vibrio phage vB_VpS_PG07</name>
    <dbReference type="NCBI Taxonomy" id="2301664"/>
    <lineage>
        <taxon>Viruses</taxon>
        <taxon>Duplodnaviria</taxon>
        <taxon>Heunggongvirae</taxon>
        <taxon>Uroviricota</taxon>
        <taxon>Caudoviricetes</taxon>
        <taxon>Demerecviridae</taxon>
        <taxon>Pogseptimavirus</taxon>
        <taxon>Pogseptimavirus PG07</taxon>
    </lineage>
</organism>
<dbReference type="GeneID" id="54999378"/>
<evidence type="ECO:0000313" key="2">
    <source>
        <dbReference type="Proteomes" id="UP000263435"/>
    </source>
</evidence>